<comment type="caution">
    <text evidence="1">The sequence shown here is derived from an EMBL/GenBank/DDBJ whole genome shotgun (WGS) entry which is preliminary data.</text>
</comment>
<proteinExistence type="predicted"/>
<evidence type="ECO:0000313" key="1">
    <source>
        <dbReference type="EMBL" id="KAJ1888112.1"/>
    </source>
</evidence>
<dbReference type="Proteomes" id="UP001150581">
    <property type="component" value="Unassembled WGS sequence"/>
</dbReference>
<protein>
    <submittedName>
        <fullName evidence="1">Uncharacterized protein</fullName>
    </submittedName>
</protein>
<evidence type="ECO:0000313" key="2">
    <source>
        <dbReference type="Proteomes" id="UP001150581"/>
    </source>
</evidence>
<name>A0ACC1I572_9FUNG</name>
<gene>
    <name evidence="1" type="ORF">LPJ66_008739</name>
</gene>
<accession>A0ACC1I572</accession>
<reference evidence="1" key="1">
    <citation type="submission" date="2022-07" db="EMBL/GenBank/DDBJ databases">
        <title>Phylogenomic reconstructions and comparative analyses of Kickxellomycotina fungi.</title>
        <authorList>
            <person name="Reynolds N.K."/>
            <person name="Stajich J.E."/>
            <person name="Barry K."/>
            <person name="Grigoriev I.V."/>
            <person name="Crous P."/>
            <person name="Smith M.E."/>
        </authorList>
    </citation>
    <scope>NUCLEOTIDE SEQUENCE</scope>
    <source>
        <strain evidence="1">Benny 63K</strain>
    </source>
</reference>
<feature type="non-terminal residue" evidence="1">
    <location>
        <position position="161"/>
    </location>
</feature>
<organism evidence="1 2">
    <name type="scientific">Kickxella alabastrina</name>
    <dbReference type="NCBI Taxonomy" id="61397"/>
    <lineage>
        <taxon>Eukaryota</taxon>
        <taxon>Fungi</taxon>
        <taxon>Fungi incertae sedis</taxon>
        <taxon>Zoopagomycota</taxon>
        <taxon>Kickxellomycotina</taxon>
        <taxon>Kickxellomycetes</taxon>
        <taxon>Kickxellales</taxon>
        <taxon>Kickxellaceae</taxon>
        <taxon>Kickxella</taxon>
    </lineage>
</organism>
<sequence length="161" mass="17566">MTNSPPSSPRGHHEARPRRPTIVQLTPSSPARSTKRYSETPSTSDISFAQALYEPNQAQQQQMLQQRQFKGGEISQKPEQGRDSMTPSTHKAETSSPYFSPDLSAAAGGSSGGQRRYAHDYPPRDAGTKFSPPLKPMQIQQAPLLASQSYSQLSLSGRSPP</sequence>
<keyword evidence="2" id="KW-1185">Reference proteome</keyword>
<dbReference type="EMBL" id="JANBPG010001828">
    <property type="protein sequence ID" value="KAJ1888112.1"/>
    <property type="molecule type" value="Genomic_DNA"/>
</dbReference>